<dbReference type="PANTHER" id="PTHR37299">
    <property type="entry name" value="TRANSCRIPTIONAL REGULATOR-RELATED"/>
    <property type="match status" value="1"/>
</dbReference>
<feature type="domain" description="Response regulatory" evidence="2">
    <location>
        <begin position="2"/>
        <end position="114"/>
    </location>
</feature>
<gene>
    <name evidence="4" type="ORF">GT347_17200</name>
</gene>
<dbReference type="Gene3D" id="3.40.50.2300">
    <property type="match status" value="1"/>
</dbReference>
<dbReference type="KEGG" id="xyk:GT347_17200"/>
<evidence type="ECO:0000259" key="3">
    <source>
        <dbReference type="PROSITE" id="PS50930"/>
    </source>
</evidence>
<dbReference type="PROSITE" id="PS50930">
    <property type="entry name" value="HTH_LYTTR"/>
    <property type="match status" value="1"/>
</dbReference>
<keyword evidence="1" id="KW-0597">Phosphoprotein</keyword>
<dbReference type="InterPro" id="IPR046947">
    <property type="entry name" value="LytR-like"/>
</dbReference>
<dbReference type="Gene3D" id="2.40.50.1020">
    <property type="entry name" value="LytTr DNA-binding domain"/>
    <property type="match status" value="1"/>
</dbReference>
<organism evidence="4 5">
    <name type="scientific">Xylophilus rhododendri</name>
    <dbReference type="NCBI Taxonomy" id="2697032"/>
    <lineage>
        <taxon>Bacteria</taxon>
        <taxon>Pseudomonadati</taxon>
        <taxon>Pseudomonadota</taxon>
        <taxon>Betaproteobacteria</taxon>
        <taxon>Burkholderiales</taxon>
        <taxon>Xylophilus</taxon>
    </lineage>
</organism>
<feature type="domain" description="HTH LytTR-type" evidence="3">
    <location>
        <begin position="134"/>
        <end position="236"/>
    </location>
</feature>
<dbReference type="SUPFAM" id="SSF52172">
    <property type="entry name" value="CheY-like"/>
    <property type="match status" value="1"/>
</dbReference>
<dbReference type="PROSITE" id="PS50110">
    <property type="entry name" value="RESPONSE_REGULATORY"/>
    <property type="match status" value="1"/>
</dbReference>
<dbReference type="Proteomes" id="UP000464787">
    <property type="component" value="Chromosome"/>
</dbReference>
<protein>
    <submittedName>
        <fullName evidence="4">Response regulator</fullName>
    </submittedName>
</protein>
<dbReference type="EMBL" id="CP047650">
    <property type="protein sequence ID" value="QHI99555.1"/>
    <property type="molecule type" value="Genomic_DNA"/>
</dbReference>
<evidence type="ECO:0000256" key="1">
    <source>
        <dbReference type="PROSITE-ProRule" id="PRU00169"/>
    </source>
</evidence>
<reference evidence="4 5" key="1">
    <citation type="submission" date="2020-01" db="EMBL/GenBank/DDBJ databases">
        <title>Genome sequencing of strain KACC 21265.</title>
        <authorList>
            <person name="Heo J."/>
            <person name="Kim S.-J."/>
            <person name="Kim J.-S."/>
            <person name="Hong S.-B."/>
            <person name="Kwon S.-W."/>
        </authorList>
    </citation>
    <scope>NUCLEOTIDE SEQUENCE [LARGE SCALE GENOMIC DNA]</scope>
    <source>
        <strain evidence="4 5">KACC 21265</strain>
    </source>
</reference>
<proteinExistence type="predicted"/>
<dbReference type="Pfam" id="PF00072">
    <property type="entry name" value="Response_reg"/>
    <property type="match status" value="1"/>
</dbReference>
<dbReference type="AlphaFoldDB" id="A0A857J9Y4"/>
<dbReference type="SMART" id="SM00448">
    <property type="entry name" value="REC"/>
    <property type="match status" value="1"/>
</dbReference>
<sequence length="236" mass="26768">MKVIVAEDDLLQQAHVVGLIQELRPSWQIVARVDSVAQVVQAVAQHKPDVLLLDIHMKDSDEPSWLGALSGNMAVIFTTGDPSFAVSAFDVAAVDYVLKPVTRGRLERALDRLYKRAVESTLPGRPPVLPLATITAARGTDMVVYQTCEIYYFQADNKYTRVVMADQEGLVRTPIAEFEQLLDGKFFKRIHRSTLLNFRFVERVRRDDMGRLRVKLFGMSEELTVSKPYEPQFRVM</sequence>
<evidence type="ECO:0000313" key="5">
    <source>
        <dbReference type="Proteomes" id="UP000464787"/>
    </source>
</evidence>
<name>A0A857J9Y4_9BURK</name>
<dbReference type="GO" id="GO:0003677">
    <property type="term" value="F:DNA binding"/>
    <property type="evidence" value="ECO:0007669"/>
    <property type="project" value="InterPro"/>
</dbReference>
<evidence type="ECO:0000313" key="4">
    <source>
        <dbReference type="EMBL" id="QHI99555.1"/>
    </source>
</evidence>
<dbReference type="GO" id="GO:0000156">
    <property type="term" value="F:phosphorelay response regulator activity"/>
    <property type="evidence" value="ECO:0007669"/>
    <property type="project" value="InterPro"/>
</dbReference>
<accession>A0A857J9Y4</accession>
<feature type="modified residue" description="4-aspartylphosphate" evidence="1">
    <location>
        <position position="54"/>
    </location>
</feature>
<dbReference type="SMART" id="SM00850">
    <property type="entry name" value="LytTR"/>
    <property type="match status" value="1"/>
</dbReference>
<dbReference type="InterPro" id="IPR007492">
    <property type="entry name" value="LytTR_DNA-bd_dom"/>
</dbReference>
<dbReference type="InterPro" id="IPR011006">
    <property type="entry name" value="CheY-like_superfamily"/>
</dbReference>
<evidence type="ECO:0000259" key="2">
    <source>
        <dbReference type="PROSITE" id="PS50110"/>
    </source>
</evidence>
<dbReference type="Pfam" id="PF04397">
    <property type="entry name" value="LytTR"/>
    <property type="match status" value="1"/>
</dbReference>
<dbReference type="PANTHER" id="PTHR37299:SF1">
    <property type="entry name" value="STAGE 0 SPORULATION PROTEIN A HOMOLOG"/>
    <property type="match status" value="1"/>
</dbReference>
<dbReference type="RefSeq" id="WP_160553367.1">
    <property type="nucleotide sequence ID" value="NZ_CP047650.1"/>
</dbReference>
<keyword evidence="5" id="KW-1185">Reference proteome</keyword>
<dbReference type="InterPro" id="IPR001789">
    <property type="entry name" value="Sig_transdc_resp-reg_receiver"/>
</dbReference>